<dbReference type="InterPro" id="IPR051206">
    <property type="entry name" value="NAMLAA_amidase_2"/>
</dbReference>
<dbReference type="CDD" id="cd06583">
    <property type="entry name" value="PGRP"/>
    <property type="match status" value="1"/>
</dbReference>
<feature type="domain" description="N-acetylmuramoyl-L-alanine amidase" evidence="5">
    <location>
        <begin position="20"/>
        <end position="197"/>
    </location>
</feature>
<keyword evidence="3" id="KW-0378">Hydrolase</keyword>
<evidence type="ECO:0000313" key="7">
    <source>
        <dbReference type="Proteomes" id="UP000286908"/>
    </source>
</evidence>
<dbReference type="GO" id="GO:0008745">
    <property type="term" value="F:N-acetylmuramoyl-L-alanine amidase activity"/>
    <property type="evidence" value="ECO:0007669"/>
    <property type="project" value="UniProtKB-EC"/>
</dbReference>
<dbReference type="EMBL" id="NRQY01000001">
    <property type="protein sequence ID" value="RUT67339.1"/>
    <property type="molecule type" value="Genomic_DNA"/>
</dbReference>
<name>A0A433ZYY9_MORMO</name>
<keyword evidence="4" id="KW-0961">Cell wall biogenesis/degradation</keyword>
<dbReference type="PANTHER" id="PTHR30417:SF1">
    <property type="entry name" value="N-ACETYLMURAMOYL-L-ALANINE AMIDASE AMID"/>
    <property type="match status" value="1"/>
</dbReference>
<dbReference type="Gene3D" id="3.40.80.10">
    <property type="entry name" value="Peptidoglycan recognition protein-like"/>
    <property type="match status" value="1"/>
</dbReference>
<dbReference type="InterPro" id="IPR002502">
    <property type="entry name" value="Amidase_domain"/>
</dbReference>
<protein>
    <recommendedName>
        <fullName evidence="2">N-acetylmuramoyl-L-alanine amidase</fullName>
        <ecNumber evidence="2">3.5.1.28</ecNumber>
    </recommendedName>
</protein>
<dbReference type="GO" id="GO:0071555">
    <property type="term" value="P:cell wall organization"/>
    <property type="evidence" value="ECO:0007669"/>
    <property type="project" value="UniProtKB-KW"/>
</dbReference>
<evidence type="ECO:0000256" key="4">
    <source>
        <dbReference type="ARBA" id="ARBA00023316"/>
    </source>
</evidence>
<evidence type="ECO:0000256" key="3">
    <source>
        <dbReference type="ARBA" id="ARBA00022801"/>
    </source>
</evidence>
<dbReference type="GO" id="GO:0009254">
    <property type="term" value="P:peptidoglycan turnover"/>
    <property type="evidence" value="ECO:0007669"/>
    <property type="project" value="TreeGrafter"/>
</dbReference>
<comment type="caution">
    <text evidence="6">The sequence shown here is derived from an EMBL/GenBank/DDBJ whole genome shotgun (WGS) entry which is preliminary data.</text>
</comment>
<dbReference type="SUPFAM" id="SSF55846">
    <property type="entry name" value="N-acetylmuramoyl-L-alanine amidase-like"/>
    <property type="match status" value="1"/>
</dbReference>
<gene>
    <name evidence="6" type="ORF">CKG00_00775</name>
</gene>
<organism evidence="6 7">
    <name type="scientific">Morganella morganii</name>
    <name type="common">Proteus morganii</name>
    <dbReference type="NCBI Taxonomy" id="582"/>
    <lineage>
        <taxon>Bacteria</taxon>
        <taxon>Pseudomonadati</taxon>
        <taxon>Pseudomonadota</taxon>
        <taxon>Gammaproteobacteria</taxon>
        <taxon>Enterobacterales</taxon>
        <taxon>Morganellaceae</taxon>
        <taxon>Morganella</taxon>
    </lineage>
</organism>
<evidence type="ECO:0000256" key="2">
    <source>
        <dbReference type="ARBA" id="ARBA00011901"/>
    </source>
</evidence>
<evidence type="ECO:0000313" key="6">
    <source>
        <dbReference type="EMBL" id="RUT67339.1"/>
    </source>
</evidence>
<reference evidence="6 7" key="1">
    <citation type="submission" date="2017-08" db="EMBL/GenBank/DDBJ databases">
        <title>Draft genome sequence of pheromone producing symbiont Morganella morganii, of the female New Zealand grass grub Costelytra giveni.</title>
        <authorList>
            <person name="Laugraud A."/>
            <person name="Young S.D."/>
            <person name="Hurst M.H."/>
        </authorList>
    </citation>
    <scope>NUCLEOTIDE SEQUENCE [LARGE SCALE GENOMIC DNA]</scope>
    <source>
        <strain evidence="6 7">MMsCG</strain>
    </source>
</reference>
<dbReference type="Pfam" id="PF01510">
    <property type="entry name" value="Amidase_2"/>
    <property type="match status" value="1"/>
</dbReference>
<dbReference type="EC" id="3.5.1.28" evidence="2"/>
<dbReference type="InterPro" id="IPR036505">
    <property type="entry name" value="Amidase/PGRP_sf"/>
</dbReference>
<sequence length="202" mass="22952">MLYIDDNGLVKSNRITIKRFSKIERDPMDKVNGIIVHQTGTPAETHVFNSYSHAGSNGAHFLIDKEGVIYQTASLFKTTWHVGQMRSRCLITKKCEPSELKKMADLEIGKKFKDISDTEKSRVFPERYPGNIDSIGIEIVGNAYSQEGKKTYEYENVNSKQNASLKWLIAELMETLDISSDEIYRHPDVGRKNKTEASTASW</sequence>
<dbReference type="GO" id="GO:0009253">
    <property type="term" value="P:peptidoglycan catabolic process"/>
    <property type="evidence" value="ECO:0007669"/>
    <property type="project" value="InterPro"/>
</dbReference>
<proteinExistence type="predicted"/>
<dbReference type="PANTHER" id="PTHR30417">
    <property type="entry name" value="N-ACETYLMURAMOYL-L-ALANINE AMIDASE AMID"/>
    <property type="match status" value="1"/>
</dbReference>
<dbReference type="OrthoDB" id="1676884at2"/>
<evidence type="ECO:0000259" key="5">
    <source>
        <dbReference type="SMART" id="SM00644"/>
    </source>
</evidence>
<comment type="catalytic activity">
    <reaction evidence="1">
        <text>Hydrolyzes the link between N-acetylmuramoyl residues and L-amino acid residues in certain cell-wall glycopeptides.</text>
        <dbReference type="EC" id="3.5.1.28"/>
    </reaction>
</comment>
<evidence type="ECO:0000256" key="1">
    <source>
        <dbReference type="ARBA" id="ARBA00001561"/>
    </source>
</evidence>
<dbReference type="SMART" id="SM00644">
    <property type="entry name" value="Ami_2"/>
    <property type="match status" value="1"/>
</dbReference>
<dbReference type="Proteomes" id="UP000286908">
    <property type="component" value="Unassembled WGS sequence"/>
</dbReference>
<accession>A0A433ZYY9</accession>
<dbReference type="AlphaFoldDB" id="A0A433ZYY9"/>